<dbReference type="GO" id="GO:0006629">
    <property type="term" value="P:lipid metabolic process"/>
    <property type="evidence" value="ECO:0007669"/>
    <property type="project" value="InterPro"/>
</dbReference>
<organism evidence="2 3">
    <name type="scientific">Dioscorea zingiberensis</name>
    <dbReference type="NCBI Taxonomy" id="325984"/>
    <lineage>
        <taxon>Eukaryota</taxon>
        <taxon>Viridiplantae</taxon>
        <taxon>Streptophyta</taxon>
        <taxon>Embryophyta</taxon>
        <taxon>Tracheophyta</taxon>
        <taxon>Spermatophyta</taxon>
        <taxon>Magnoliopsida</taxon>
        <taxon>Liliopsida</taxon>
        <taxon>Dioscoreales</taxon>
        <taxon>Dioscoreaceae</taxon>
        <taxon>Dioscorea</taxon>
    </lineage>
</organism>
<dbReference type="GO" id="GO:0004806">
    <property type="term" value="F:triacylglycerol lipase activity"/>
    <property type="evidence" value="ECO:0007669"/>
    <property type="project" value="InterPro"/>
</dbReference>
<dbReference type="PANTHER" id="PTHR46086">
    <property type="entry name" value="ALPHA/BETA-HYDROLASES SUPERFAMILY PROTEIN"/>
    <property type="match status" value="1"/>
</dbReference>
<dbReference type="InterPro" id="IPR044819">
    <property type="entry name" value="OBL-like"/>
</dbReference>
<evidence type="ECO:0000259" key="1">
    <source>
        <dbReference type="Pfam" id="PF01764"/>
    </source>
</evidence>
<dbReference type="InterPro" id="IPR002921">
    <property type="entry name" value="Fungal_lipase-type"/>
</dbReference>
<dbReference type="SUPFAM" id="SSF53474">
    <property type="entry name" value="alpha/beta-Hydrolases"/>
    <property type="match status" value="1"/>
</dbReference>
<evidence type="ECO:0000313" key="3">
    <source>
        <dbReference type="Proteomes" id="UP001085076"/>
    </source>
</evidence>
<proteinExistence type="predicted"/>
<sequence>MASQTDFSDYMILRPEKAGMFDLIQLLFSCRLSENASVDCPGRKDVAELRRRWAIFISLFLQKFLLFIRKPMSSCGTVFEFFMNLLMENGGMRSLLSNLLRGKVAVPEKRSPRYRSAIGLLDPRMDLDKNIKPNNQNYYAALSIMASKLSYENESTIKSTVAANWNMEFLGFYDFWNDFQKEFSTQAFIFCDKVEDSELVVVAFRGTKPFDAVQWCTDIDFSWYEIPKVGKVHGGFMKALGLQRTTGWPKEIEMNTEKRFAYYTIREELRKLLSSKSNAKFIVTGHSLGGALAVLFPMILMLHEEEWMMERLEGVYTFGQPRVGDEKLGKFMEEHLDRYNKSYFRFVYCNDLVPRVPYDDSTLLFKHFGTCIYYNSWYKGKVVTEEPNKNYFSVLTVIPKYMNAAWEFIRSFFIGYVKGPEYKEEWTMRFLRLFGIIVPGLPPHSPQDYVNATRLGGFLVPLGEELVNKLEY</sequence>
<reference evidence="2" key="1">
    <citation type="submission" date="2021-03" db="EMBL/GenBank/DDBJ databases">
        <authorList>
            <person name="Li Z."/>
            <person name="Yang C."/>
        </authorList>
    </citation>
    <scope>NUCLEOTIDE SEQUENCE</scope>
    <source>
        <strain evidence="2">Dzin_1.0</strain>
        <tissue evidence="2">Leaf</tissue>
    </source>
</reference>
<dbReference type="Proteomes" id="UP001085076">
    <property type="component" value="Miscellaneous, Linkage group lg02"/>
</dbReference>
<dbReference type="OrthoDB" id="438440at2759"/>
<protein>
    <recommendedName>
        <fullName evidence="1">Fungal lipase-type domain-containing protein</fullName>
    </recommendedName>
</protein>
<reference evidence="2" key="2">
    <citation type="journal article" date="2022" name="Hortic Res">
        <title>The genome of Dioscorea zingiberensis sheds light on the biosynthesis, origin and evolution of the medicinally important diosgenin saponins.</title>
        <authorList>
            <person name="Li Y."/>
            <person name="Tan C."/>
            <person name="Li Z."/>
            <person name="Guo J."/>
            <person name="Li S."/>
            <person name="Chen X."/>
            <person name="Wang C."/>
            <person name="Dai X."/>
            <person name="Yang H."/>
            <person name="Song W."/>
            <person name="Hou L."/>
            <person name="Xu J."/>
            <person name="Tong Z."/>
            <person name="Xu A."/>
            <person name="Yuan X."/>
            <person name="Wang W."/>
            <person name="Yang Q."/>
            <person name="Chen L."/>
            <person name="Sun Z."/>
            <person name="Wang K."/>
            <person name="Pan B."/>
            <person name="Chen J."/>
            <person name="Bao Y."/>
            <person name="Liu F."/>
            <person name="Qi X."/>
            <person name="Gang D.R."/>
            <person name="Wen J."/>
            <person name="Li J."/>
        </authorList>
    </citation>
    <scope>NUCLEOTIDE SEQUENCE</scope>
    <source>
        <strain evidence="2">Dzin_1.0</strain>
    </source>
</reference>
<evidence type="ECO:0000313" key="2">
    <source>
        <dbReference type="EMBL" id="KAJ0981045.1"/>
    </source>
</evidence>
<dbReference type="EMBL" id="JAGGNH010000002">
    <property type="protein sequence ID" value="KAJ0981045.1"/>
    <property type="molecule type" value="Genomic_DNA"/>
</dbReference>
<gene>
    <name evidence="2" type="ORF">J5N97_009300</name>
</gene>
<dbReference type="Gene3D" id="3.40.50.1820">
    <property type="entry name" value="alpha/beta hydrolase"/>
    <property type="match status" value="1"/>
</dbReference>
<keyword evidence="3" id="KW-1185">Reference proteome</keyword>
<accession>A0A9D5HLC6</accession>
<dbReference type="PANTHER" id="PTHR46086:SF4">
    <property type="entry name" value="ALPHA_BETA-HYDROLASES SUPERFAMILY PROTEIN"/>
    <property type="match status" value="1"/>
</dbReference>
<dbReference type="Pfam" id="PF01764">
    <property type="entry name" value="Lipase_3"/>
    <property type="match status" value="1"/>
</dbReference>
<feature type="domain" description="Fungal lipase-type" evidence="1">
    <location>
        <begin position="201"/>
        <end position="359"/>
    </location>
</feature>
<dbReference type="InterPro" id="IPR029058">
    <property type="entry name" value="AB_hydrolase_fold"/>
</dbReference>
<name>A0A9D5HLC6_9LILI</name>
<dbReference type="AlphaFoldDB" id="A0A9D5HLC6"/>
<comment type="caution">
    <text evidence="2">The sequence shown here is derived from an EMBL/GenBank/DDBJ whole genome shotgun (WGS) entry which is preliminary data.</text>
</comment>
<dbReference type="CDD" id="cd00519">
    <property type="entry name" value="Lipase_3"/>
    <property type="match status" value="1"/>
</dbReference>